<dbReference type="EMBL" id="JADWVN010000004">
    <property type="protein sequence ID" value="MBL7525225.1"/>
    <property type="molecule type" value="Genomic_DNA"/>
</dbReference>
<dbReference type="Proteomes" id="UP000809910">
    <property type="component" value="Unassembled WGS sequence"/>
</dbReference>
<evidence type="ECO:0000256" key="1">
    <source>
        <dbReference type="SAM" id="SignalP"/>
    </source>
</evidence>
<dbReference type="Gene3D" id="2.60.40.10">
    <property type="entry name" value="Immunoglobulins"/>
    <property type="match status" value="1"/>
</dbReference>
<evidence type="ECO:0000313" key="3">
    <source>
        <dbReference type="Proteomes" id="UP000809910"/>
    </source>
</evidence>
<keyword evidence="1" id="KW-0732">Signal</keyword>
<comment type="caution">
    <text evidence="2">The sequence shown here is derived from an EMBL/GenBank/DDBJ whole genome shotgun (WGS) entry which is preliminary data.</text>
</comment>
<name>A0ABS1W7M9_9GAMM</name>
<dbReference type="SUPFAM" id="SSF49313">
    <property type="entry name" value="Cadherin-like"/>
    <property type="match status" value="1"/>
</dbReference>
<dbReference type="InterPro" id="IPR013783">
    <property type="entry name" value="Ig-like_fold"/>
</dbReference>
<feature type="chain" id="PRO_5045874120" evidence="1">
    <location>
        <begin position="21"/>
        <end position="547"/>
    </location>
</feature>
<protein>
    <submittedName>
        <fullName evidence="2">Ig domain-containing protein</fullName>
    </submittedName>
</protein>
<reference evidence="2 3" key="1">
    <citation type="submission" date="2020-12" db="EMBL/GenBank/DDBJ databases">
        <title>WGS of Legionella: environmental sample.</title>
        <authorList>
            <person name="Cristino S."/>
            <person name="Girolamini L."/>
            <person name="Salaris S."/>
            <person name="Pascale M.R."/>
            <person name="Mazzotta M."/>
            <person name="Orsini M."/>
            <person name="Grottola A."/>
        </authorList>
    </citation>
    <scope>NUCLEOTIDE SEQUENCE [LARGE SCALE GENOMIC DNA]</scope>
    <source>
        <strain evidence="2 3">30cs62</strain>
    </source>
</reference>
<dbReference type="InterPro" id="IPR015919">
    <property type="entry name" value="Cadherin-like_sf"/>
</dbReference>
<feature type="signal peptide" evidence="1">
    <location>
        <begin position="1"/>
        <end position="20"/>
    </location>
</feature>
<evidence type="ECO:0000313" key="2">
    <source>
        <dbReference type="EMBL" id="MBL7525225.1"/>
    </source>
</evidence>
<keyword evidence="3" id="KW-1185">Reference proteome</keyword>
<dbReference type="RefSeq" id="WP_203112614.1">
    <property type="nucleotide sequence ID" value="NZ_JADOBG010000022.1"/>
</dbReference>
<sequence length="547" mass="61013">MKNLLLLFFILYCSSSVSLAQSYVSMIFRKSPPSTVFYGETVRIPVQMDVAVHWWATPGASLTCKQWDLPIGSSLQYTSGDCRQFTDDVYNKNPHPFTCYFDIVIPGNSFGTVAGALKFNTCKTSPYLDRFFFSPNFSVQVIPHGISMSTIPIQEATANIHFEYNLKSAVKFYDENVKAGYPPKGIVSPEKLDGLSFDPNNFSISGTPTRTGTYLFKVGAYNSYGTAAFVDFRIQVQVNEKDKPVFKQNYPIPSALPEQKYSLNLMELIEPQARFMQTNQISFRIDPNSIHPDWLKISSDDPTRLEGIVPSGAAGKEVEATLIASSNTGGDCLKPLTIKISVASDPAKKPVINSFELEKLAGANIYEDLSGYINDPAHDPDIKLILDKVEPAATWLRINSLNPMILEGTVPDDATGQKYLLTLRANTSTGGSSEPVTIPLQIIIDKARVPRFKSAKPLLPLVYPGQPYYYDFVANKDIYPDYRDAPYVIRFAEDFIPPDWMRLEDNKLTSDMVPPEIVNDDLEIKIVIKNIPGGLSKEYLLSLTFMN</sequence>
<organism evidence="2 3">
    <name type="scientific">Legionella bononiensis</name>
    <dbReference type="NCBI Taxonomy" id="2793102"/>
    <lineage>
        <taxon>Bacteria</taxon>
        <taxon>Pseudomonadati</taxon>
        <taxon>Pseudomonadota</taxon>
        <taxon>Gammaproteobacteria</taxon>
        <taxon>Legionellales</taxon>
        <taxon>Legionellaceae</taxon>
        <taxon>Legionella</taxon>
    </lineage>
</organism>
<accession>A0ABS1W7M9</accession>
<gene>
    <name evidence="2" type="ORF">I5282_01400</name>
</gene>
<proteinExistence type="predicted"/>
<dbReference type="Pfam" id="PF05345">
    <property type="entry name" value="He_PIG"/>
    <property type="match status" value="1"/>
</dbReference>